<keyword evidence="3" id="KW-1185">Reference proteome</keyword>
<feature type="chain" id="PRO_5012640153" description="Two component regulator propeller" evidence="1">
    <location>
        <begin position="19"/>
        <end position="712"/>
    </location>
</feature>
<reference evidence="2 3" key="1">
    <citation type="submission" date="2017-02" db="EMBL/GenBank/DDBJ databases">
        <authorList>
            <person name="Peterson S.W."/>
        </authorList>
    </citation>
    <scope>NUCLEOTIDE SEQUENCE [LARGE SCALE GENOMIC DNA]</scope>
    <source>
        <strain evidence="2 3">DSM 18108</strain>
    </source>
</reference>
<name>A0A1T5P915_9BACT</name>
<evidence type="ECO:0008006" key="4">
    <source>
        <dbReference type="Google" id="ProtNLM"/>
    </source>
</evidence>
<feature type="signal peptide" evidence="1">
    <location>
        <begin position="1"/>
        <end position="18"/>
    </location>
</feature>
<protein>
    <recommendedName>
        <fullName evidence="4">Two component regulator propeller</fullName>
    </recommendedName>
</protein>
<accession>A0A1T5P915</accession>
<gene>
    <name evidence="2" type="ORF">SAMN05660461_5094</name>
</gene>
<dbReference type="InterPro" id="IPR015943">
    <property type="entry name" value="WD40/YVTN_repeat-like_dom_sf"/>
</dbReference>
<proteinExistence type="predicted"/>
<dbReference type="Gene3D" id="2.130.10.10">
    <property type="entry name" value="YVTN repeat-like/Quinoprotein amine dehydrogenase"/>
    <property type="match status" value="1"/>
</dbReference>
<dbReference type="EMBL" id="FUZZ01000004">
    <property type="protein sequence ID" value="SKD09211.1"/>
    <property type="molecule type" value="Genomic_DNA"/>
</dbReference>
<dbReference type="STRING" id="393003.SAMN05660461_5094"/>
<keyword evidence="1" id="KW-0732">Signal</keyword>
<organism evidence="2 3">
    <name type="scientific">Chitinophaga ginsengisegetis</name>
    <dbReference type="NCBI Taxonomy" id="393003"/>
    <lineage>
        <taxon>Bacteria</taxon>
        <taxon>Pseudomonadati</taxon>
        <taxon>Bacteroidota</taxon>
        <taxon>Chitinophagia</taxon>
        <taxon>Chitinophagales</taxon>
        <taxon>Chitinophagaceae</taxon>
        <taxon>Chitinophaga</taxon>
    </lineage>
</organism>
<sequence>MKITYLAAALLLSYSARATSDLPFTQAVSVKYNVPQGLELIKVITDYNDNVQVLTKQGFYRLSGNDLVRDLRFRPLAQKIPVDVTTQEGSGHLYYLYADKCLTNGYAGIPYINLPQGKFSRVAVDAAGRMLLSGSNALAIGNNGKLEELPLIPEDVQRMEANGGTFFILTNKAVYVLKDHRFVPVHKVKDATAMAFKGNDILLGTANGYYGINRNSGDTSMSLQTRVPVPVISELLVTNGHIWAGTGAGAFMRTDSGTYRYFASKRWLDQDVVKSMAADSHGDVYVLTGTGLNKITFIQQTLAQKTAFFERKIRERHIRYGFIANLLLNPPGDVGSAEMADTDNDGLWSSFYLGSQAFRYAVTHDPTAKRYAWEAFEAFERILSINQLTGFPSRTFERKGYKNSDPERWRDSPDPEWEWKGHTSSDEYVAYIWITAVLNEMVAETPEEKKRVTAFIDKIMTHIVDHKYTMVDIDNKPTLWARWNPEYINWYPTTIGDRRLGSTTIIAGLQLAYKLTGKEKYKTEAYKLLNKYGYLKNIQIDYRTIKPTPGYLHQGIDMGMGDWNHSDDEMAFLTYWVLYKYAFTDELKAQYKGAIRNHWEVEQPEKNAVWNLITLATTGDFDASATTWWLQTFPMDLISWKITNSNRKDITLLPPNFRHQYTEVLLPLDEQPVHRHNANAFTLDGGSNGESELAGDEFLLPYWMARYLKVLE</sequence>
<dbReference type="Proteomes" id="UP000190166">
    <property type="component" value="Unassembled WGS sequence"/>
</dbReference>
<evidence type="ECO:0000313" key="3">
    <source>
        <dbReference type="Proteomes" id="UP000190166"/>
    </source>
</evidence>
<dbReference type="AlphaFoldDB" id="A0A1T5P915"/>
<evidence type="ECO:0000313" key="2">
    <source>
        <dbReference type="EMBL" id="SKD09211.1"/>
    </source>
</evidence>
<evidence type="ECO:0000256" key="1">
    <source>
        <dbReference type="SAM" id="SignalP"/>
    </source>
</evidence>